<reference evidence="2 3" key="1">
    <citation type="journal article" date="2018" name="Front. Plant Sci.">
        <title>Red Clover (Trifolium pratense) and Zigzag Clover (T. medium) - A Picture of Genomic Similarities and Differences.</title>
        <authorList>
            <person name="Dluhosova J."/>
            <person name="Istvanek J."/>
            <person name="Nedelnik J."/>
            <person name="Repkova J."/>
        </authorList>
    </citation>
    <scope>NUCLEOTIDE SEQUENCE [LARGE SCALE GENOMIC DNA]</scope>
    <source>
        <strain evidence="3">cv. 10/8</strain>
        <tissue evidence="2">Leaf</tissue>
    </source>
</reference>
<evidence type="ECO:0000313" key="2">
    <source>
        <dbReference type="EMBL" id="MCI07745.1"/>
    </source>
</evidence>
<dbReference type="InterPro" id="IPR004314">
    <property type="entry name" value="Neprosin"/>
</dbReference>
<comment type="caution">
    <text evidence="2">The sequence shown here is derived from an EMBL/GenBank/DDBJ whole genome shotgun (WGS) entry which is preliminary data.</text>
</comment>
<evidence type="ECO:0000313" key="3">
    <source>
        <dbReference type="Proteomes" id="UP000265520"/>
    </source>
</evidence>
<dbReference type="Proteomes" id="UP000265520">
    <property type="component" value="Unassembled WGS sequence"/>
</dbReference>
<keyword evidence="3" id="KW-1185">Reference proteome</keyword>
<dbReference type="Pfam" id="PF03080">
    <property type="entry name" value="Neprosin"/>
    <property type="match status" value="1"/>
</dbReference>
<sequence length="84" mass="9303">TDESYHIGGPITKTSTYGGEMVEMPISIHQDEYGNWVLRLVDRDIGHFPKVIFENMLTADQVGWGGSTSTPAGKLGFRMILAME</sequence>
<protein>
    <submittedName>
        <fullName evidence="2">Carboxyl-terminal peptidase</fullName>
    </submittedName>
</protein>
<feature type="non-terminal residue" evidence="2">
    <location>
        <position position="1"/>
    </location>
</feature>
<accession>A0A392PA14</accession>
<proteinExistence type="predicted"/>
<feature type="domain" description="Neprosin PEP catalytic" evidence="1">
    <location>
        <begin position="2"/>
        <end position="72"/>
    </location>
</feature>
<dbReference type="EMBL" id="LXQA010066497">
    <property type="protein sequence ID" value="MCI07745.1"/>
    <property type="molecule type" value="Genomic_DNA"/>
</dbReference>
<name>A0A392PA14_9FABA</name>
<dbReference type="AlphaFoldDB" id="A0A392PA14"/>
<evidence type="ECO:0000259" key="1">
    <source>
        <dbReference type="Pfam" id="PF03080"/>
    </source>
</evidence>
<organism evidence="2 3">
    <name type="scientific">Trifolium medium</name>
    <dbReference type="NCBI Taxonomy" id="97028"/>
    <lineage>
        <taxon>Eukaryota</taxon>
        <taxon>Viridiplantae</taxon>
        <taxon>Streptophyta</taxon>
        <taxon>Embryophyta</taxon>
        <taxon>Tracheophyta</taxon>
        <taxon>Spermatophyta</taxon>
        <taxon>Magnoliopsida</taxon>
        <taxon>eudicotyledons</taxon>
        <taxon>Gunneridae</taxon>
        <taxon>Pentapetalae</taxon>
        <taxon>rosids</taxon>
        <taxon>fabids</taxon>
        <taxon>Fabales</taxon>
        <taxon>Fabaceae</taxon>
        <taxon>Papilionoideae</taxon>
        <taxon>50 kb inversion clade</taxon>
        <taxon>NPAAA clade</taxon>
        <taxon>Hologalegina</taxon>
        <taxon>IRL clade</taxon>
        <taxon>Trifolieae</taxon>
        <taxon>Trifolium</taxon>
    </lineage>
</organism>